<proteinExistence type="predicted"/>
<evidence type="ECO:0000313" key="3">
    <source>
        <dbReference type="Proteomes" id="UP001596513"/>
    </source>
</evidence>
<reference evidence="3" key="1">
    <citation type="journal article" date="2019" name="Int. J. Syst. Evol. Microbiol.">
        <title>The Global Catalogue of Microorganisms (GCM) 10K type strain sequencing project: providing services to taxonomists for standard genome sequencing and annotation.</title>
        <authorList>
            <consortium name="The Broad Institute Genomics Platform"/>
            <consortium name="The Broad Institute Genome Sequencing Center for Infectious Disease"/>
            <person name="Wu L."/>
            <person name="Ma J."/>
        </authorList>
    </citation>
    <scope>NUCLEOTIDE SEQUENCE [LARGE SCALE GENOMIC DNA]</scope>
    <source>
        <strain evidence="3">JCM 19635</strain>
    </source>
</reference>
<feature type="signal peptide" evidence="1">
    <location>
        <begin position="1"/>
        <end position="31"/>
    </location>
</feature>
<dbReference type="Proteomes" id="UP001596513">
    <property type="component" value="Unassembled WGS sequence"/>
</dbReference>
<comment type="caution">
    <text evidence="2">The sequence shown here is derived from an EMBL/GenBank/DDBJ whole genome shotgun (WGS) entry which is preliminary data.</text>
</comment>
<feature type="chain" id="PRO_5045654187" evidence="1">
    <location>
        <begin position="32"/>
        <end position="108"/>
    </location>
</feature>
<keyword evidence="1" id="KW-0732">Signal</keyword>
<evidence type="ECO:0000256" key="1">
    <source>
        <dbReference type="SAM" id="SignalP"/>
    </source>
</evidence>
<organism evidence="2 3">
    <name type="scientific">Hymenobacter humi</name>
    <dbReference type="NCBI Taxonomy" id="1411620"/>
    <lineage>
        <taxon>Bacteria</taxon>
        <taxon>Pseudomonadati</taxon>
        <taxon>Bacteroidota</taxon>
        <taxon>Cytophagia</taxon>
        <taxon>Cytophagales</taxon>
        <taxon>Hymenobacteraceae</taxon>
        <taxon>Hymenobacter</taxon>
    </lineage>
</organism>
<keyword evidence="3" id="KW-1185">Reference proteome</keyword>
<protein>
    <submittedName>
        <fullName evidence="2">Uncharacterized protein</fullName>
    </submittedName>
</protein>
<sequence length="108" mass="11689">MPFCLFRPGSPARFAFLLLCCWLAMAGTARATHIVGGEMELVHTTGDAYTLQLNLYFDAVNGSATALDGQLTASIFEKATNKRMANVLLPWSATRLSTTPTRPAPSPR</sequence>
<gene>
    <name evidence="2" type="ORF">ACFQT0_16060</name>
</gene>
<name>A0ABW2U5K2_9BACT</name>
<dbReference type="RefSeq" id="WP_380204263.1">
    <property type="nucleotide sequence ID" value="NZ_JBHTEK010000001.1"/>
</dbReference>
<evidence type="ECO:0000313" key="2">
    <source>
        <dbReference type="EMBL" id="MFC7668717.1"/>
    </source>
</evidence>
<accession>A0ABW2U5K2</accession>
<dbReference type="EMBL" id="JBHTEK010000001">
    <property type="protein sequence ID" value="MFC7668717.1"/>
    <property type="molecule type" value="Genomic_DNA"/>
</dbReference>